<accession>A0A0A8K509</accession>
<dbReference type="GO" id="GO:0005829">
    <property type="term" value="C:cytosol"/>
    <property type="evidence" value="ECO:0007669"/>
    <property type="project" value="TreeGrafter"/>
</dbReference>
<gene>
    <name evidence="6" type="primary">purN</name>
    <name evidence="9" type="ORF">GL4_2415</name>
</gene>
<feature type="binding site" evidence="6">
    <location>
        <begin position="11"/>
        <end position="13"/>
    </location>
    <ligand>
        <name>N(1)-(5-phospho-beta-D-ribosyl)glycinamide</name>
        <dbReference type="ChEBI" id="CHEBI:143788"/>
    </ligand>
</feature>
<comment type="similarity">
    <text evidence="4 6">Belongs to the GART family.</text>
</comment>
<evidence type="ECO:0000256" key="7">
    <source>
        <dbReference type="SAM" id="MobiDB-lite"/>
    </source>
</evidence>
<evidence type="ECO:0000313" key="10">
    <source>
        <dbReference type="Proteomes" id="UP000031643"/>
    </source>
</evidence>
<reference evidence="9 10" key="1">
    <citation type="submission" date="2014-09" db="EMBL/GenBank/DDBJ databases">
        <title>Genome sequencing of Methyloceanibacter caenitepidi Gela4.</title>
        <authorList>
            <person name="Takeuchi M."/>
            <person name="Susumu S."/>
            <person name="Kamagata Y."/>
            <person name="Oshima K."/>
            <person name="Hattori M."/>
            <person name="Iwasaki W."/>
        </authorList>
    </citation>
    <scope>NUCLEOTIDE SEQUENCE [LARGE SCALE GENOMIC DNA]</scope>
    <source>
        <strain evidence="9 10">Gela4</strain>
    </source>
</reference>
<dbReference type="GO" id="GO:0006189">
    <property type="term" value="P:'de novo' IMP biosynthetic process"/>
    <property type="evidence" value="ECO:0007669"/>
    <property type="project" value="UniProtKB-UniRule"/>
</dbReference>
<dbReference type="InterPro" id="IPR036477">
    <property type="entry name" value="Formyl_transf_N_sf"/>
</dbReference>
<feature type="domain" description="Formyl transferase N-terminal" evidence="8">
    <location>
        <begin position="1"/>
        <end position="181"/>
    </location>
</feature>
<feature type="binding site" evidence="6">
    <location>
        <position position="106"/>
    </location>
    <ligand>
        <name>(6R)-10-formyltetrahydrofolate</name>
        <dbReference type="ChEBI" id="CHEBI:195366"/>
    </ligand>
</feature>
<dbReference type="GO" id="GO:0004644">
    <property type="term" value="F:phosphoribosylglycinamide formyltransferase activity"/>
    <property type="evidence" value="ECO:0007669"/>
    <property type="project" value="UniProtKB-UniRule"/>
</dbReference>
<dbReference type="PANTHER" id="PTHR43369">
    <property type="entry name" value="PHOSPHORIBOSYLGLYCINAMIDE FORMYLTRANSFERASE"/>
    <property type="match status" value="1"/>
</dbReference>
<comment type="pathway">
    <text evidence="1 6">Purine metabolism; IMP biosynthesis via de novo pathway; N(2)-formyl-N(1)-(5-phospho-D-ribosyl)glycinamide from N(1)-(5-phospho-D-ribosyl)glycinamide (10-formyl THF route): step 1/1.</text>
</comment>
<protein>
    <recommendedName>
        <fullName evidence="6">Phosphoribosylglycinamide formyltransferase</fullName>
        <ecNumber evidence="6">2.1.2.2</ecNumber>
    </recommendedName>
    <alternativeName>
        <fullName evidence="6">5'-phosphoribosylglycinamide transformylase</fullName>
    </alternativeName>
    <alternativeName>
        <fullName evidence="6">GAR transformylase</fullName>
        <shortName evidence="6">GART</shortName>
    </alternativeName>
</protein>
<evidence type="ECO:0000313" key="9">
    <source>
        <dbReference type="EMBL" id="BAQ17851.1"/>
    </source>
</evidence>
<evidence type="ECO:0000256" key="3">
    <source>
        <dbReference type="ARBA" id="ARBA00022755"/>
    </source>
</evidence>
<keyword evidence="2 6" id="KW-0808">Transferase</keyword>
<evidence type="ECO:0000256" key="1">
    <source>
        <dbReference type="ARBA" id="ARBA00005054"/>
    </source>
</evidence>
<keyword evidence="10" id="KW-1185">Reference proteome</keyword>
<dbReference type="CDD" id="cd08645">
    <property type="entry name" value="FMT_core_GART"/>
    <property type="match status" value="1"/>
</dbReference>
<feature type="binding site" evidence="6">
    <location>
        <begin position="89"/>
        <end position="92"/>
    </location>
    <ligand>
        <name>(6R)-10-formyltetrahydrofolate</name>
        <dbReference type="ChEBI" id="CHEBI:195366"/>
    </ligand>
</feature>
<feature type="region of interest" description="Disordered" evidence="7">
    <location>
        <begin position="192"/>
        <end position="217"/>
    </location>
</feature>
<proteinExistence type="inferred from homology"/>
<dbReference type="NCBIfam" id="TIGR00639">
    <property type="entry name" value="PurN"/>
    <property type="match status" value="1"/>
</dbReference>
<dbReference type="HAMAP" id="MF_01930">
    <property type="entry name" value="PurN"/>
    <property type="match status" value="1"/>
</dbReference>
<organism evidence="9 10">
    <name type="scientific">Methyloceanibacter caenitepidi</name>
    <dbReference type="NCBI Taxonomy" id="1384459"/>
    <lineage>
        <taxon>Bacteria</taxon>
        <taxon>Pseudomonadati</taxon>
        <taxon>Pseudomonadota</taxon>
        <taxon>Alphaproteobacteria</taxon>
        <taxon>Hyphomicrobiales</taxon>
        <taxon>Hyphomicrobiaceae</taxon>
        <taxon>Methyloceanibacter</taxon>
    </lineage>
</organism>
<dbReference type="KEGG" id="mcg:GL4_2415"/>
<dbReference type="InterPro" id="IPR002376">
    <property type="entry name" value="Formyl_transf_N"/>
</dbReference>
<evidence type="ECO:0000256" key="2">
    <source>
        <dbReference type="ARBA" id="ARBA00022679"/>
    </source>
</evidence>
<feature type="active site" description="Proton donor" evidence="6">
    <location>
        <position position="108"/>
    </location>
</feature>
<feature type="binding site" evidence="6">
    <location>
        <position position="64"/>
    </location>
    <ligand>
        <name>(6R)-10-formyltetrahydrofolate</name>
        <dbReference type="ChEBI" id="CHEBI:195366"/>
    </ligand>
</feature>
<evidence type="ECO:0000256" key="4">
    <source>
        <dbReference type="ARBA" id="ARBA00038440"/>
    </source>
</evidence>
<sequence>MRVGVLISGRGSNLQALIDAAKDPDYPAELVLVISNVPDVQGLDRAEEAGIPTCTIDHKNFPSREAFEAALNDALDGASVELLCNAGFMRLLTESFVSRWLNRHLNIHPSLLPAFKGLDTHARVLDAGARISGCTVHFVRAAMDDGPIVAQAAVPVLPDDTEEDLAARVLAAEHRLYPHALRLVASGQVSVDGERSAGMPQGPGDPALFSPPLRGNF</sequence>
<dbReference type="Gene3D" id="3.40.50.170">
    <property type="entry name" value="Formyl transferase, N-terminal domain"/>
    <property type="match status" value="1"/>
</dbReference>
<name>A0A0A8K509_9HYPH</name>
<dbReference type="Pfam" id="PF00551">
    <property type="entry name" value="Formyl_trans_N"/>
    <property type="match status" value="1"/>
</dbReference>
<keyword evidence="3 6" id="KW-0658">Purine biosynthesis</keyword>
<dbReference type="PANTHER" id="PTHR43369:SF2">
    <property type="entry name" value="PHOSPHORIBOSYLGLYCINAMIDE FORMYLTRANSFERASE"/>
    <property type="match status" value="1"/>
</dbReference>
<dbReference type="UniPathway" id="UPA00074">
    <property type="reaction ID" value="UER00126"/>
</dbReference>
<evidence type="ECO:0000256" key="6">
    <source>
        <dbReference type="HAMAP-Rule" id="MF_01930"/>
    </source>
</evidence>
<comment type="catalytic activity">
    <reaction evidence="5 6">
        <text>N(1)-(5-phospho-beta-D-ribosyl)glycinamide + (6R)-10-formyltetrahydrofolate = N(2)-formyl-N(1)-(5-phospho-beta-D-ribosyl)glycinamide + (6S)-5,6,7,8-tetrahydrofolate + H(+)</text>
        <dbReference type="Rhea" id="RHEA:15053"/>
        <dbReference type="ChEBI" id="CHEBI:15378"/>
        <dbReference type="ChEBI" id="CHEBI:57453"/>
        <dbReference type="ChEBI" id="CHEBI:143788"/>
        <dbReference type="ChEBI" id="CHEBI:147286"/>
        <dbReference type="ChEBI" id="CHEBI:195366"/>
        <dbReference type="EC" id="2.1.2.2"/>
    </reaction>
</comment>
<dbReference type="AlphaFoldDB" id="A0A0A8K509"/>
<dbReference type="EC" id="2.1.2.2" evidence="6"/>
<dbReference type="Proteomes" id="UP000031643">
    <property type="component" value="Chromosome"/>
</dbReference>
<dbReference type="PROSITE" id="PS00373">
    <property type="entry name" value="GART"/>
    <property type="match status" value="1"/>
</dbReference>
<dbReference type="InterPro" id="IPR001555">
    <property type="entry name" value="GART_AS"/>
</dbReference>
<dbReference type="SUPFAM" id="SSF53328">
    <property type="entry name" value="Formyltransferase"/>
    <property type="match status" value="1"/>
</dbReference>
<dbReference type="EMBL" id="AP014648">
    <property type="protein sequence ID" value="BAQ17851.1"/>
    <property type="molecule type" value="Genomic_DNA"/>
</dbReference>
<comment type="function">
    <text evidence="6">Catalyzes the transfer of a formyl group from 10-formyltetrahydrofolate to 5-phospho-ribosyl-glycinamide (GAR), producing 5-phospho-ribosyl-N-formylglycinamide (FGAR) and tetrahydrofolate.</text>
</comment>
<dbReference type="HOGENOM" id="CLU_038395_1_1_5"/>
<evidence type="ECO:0000256" key="5">
    <source>
        <dbReference type="ARBA" id="ARBA00047664"/>
    </source>
</evidence>
<evidence type="ECO:0000259" key="8">
    <source>
        <dbReference type="Pfam" id="PF00551"/>
    </source>
</evidence>
<feature type="site" description="Raises pKa of active site His" evidence="6">
    <location>
        <position position="144"/>
    </location>
</feature>
<dbReference type="STRING" id="1384459.GL4_2415"/>
<dbReference type="InterPro" id="IPR004607">
    <property type="entry name" value="GART"/>
</dbReference>